<dbReference type="InterPro" id="IPR012340">
    <property type="entry name" value="NA-bd_OB-fold"/>
</dbReference>
<evidence type="ECO:0000313" key="3">
    <source>
        <dbReference type="EMBL" id="MER0422852.1"/>
    </source>
</evidence>
<keyword evidence="6" id="KW-1185">Reference proteome</keyword>
<evidence type="ECO:0000313" key="6">
    <source>
        <dbReference type="Proteomes" id="UP001456562"/>
    </source>
</evidence>
<dbReference type="GO" id="GO:0003676">
    <property type="term" value="F:nucleic acid binding"/>
    <property type="evidence" value="ECO:0007669"/>
    <property type="project" value="InterPro"/>
</dbReference>
<dbReference type="InterPro" id="IPR002059">
    <property type="entry name" value="CSP_DNA-bd"/>
</dbReference>
<dbReference type="Proteomes" id="UP001456562">
    <property type="component" value="Unassembled WGS sequence"/>
</dbReference>
<dbReference type="SUPFAM" id="SSF50249">
    <property type="entry name" value="Nucleic acid-binding proteins"/>
    <property type="match status" value="1"/>
</dbReference>
<reference evidence="4 5" key="1">
    <citation type="submission" date="2020-06" db="EMBL/GenBank/DDBJ databases">
        <title>Genome mining for natural products.</title>
        <authorList>
            <person name="Zhang B."/>
            <person name="Shi J."/>
            <person name="Ge H."/>
        </authorList>
    </citation>
    <scope>NUCLEOTIDE SEQUENCE [LARGE SCALE GENOMIC DNA]</scope>
    <source>
        <strain evidence="4 5">NA06532</strain>
    </source>
</reference>
<feature type="compositionally biased region" description="Acidic residues" evidence="1">
    <location>
        <begin position="80"/>
        <end position="94"/>
    </location>
</feature>
<dbReference type="RefSeq" id="WP_063835258.1">
    <property type="nucleotide sequence ID" value="NZ_CP054926.1"/>
</dbReference>
<dbReference type="PROSITE" id="PS51857">
    <property type="entry name" value="CSD_2"/>
    <property type="match status" value="1"/>
</dbReference>
<dbReference type="EMBL" id="JBEJUE010000001">
    <property type="protein sequence ID" value="MER0422852.1"/>
    <property type="molecule type" value="Genomic_DNA"/>
</dbReference>
<sequence>MHGTVRSWDDESGWGILVSPEVPGEVWAHFSAVRTPDPDAFASLDPGETVLFTWEEAEQDGYSYRALRVQQPGDPGTGWDDAEDEDDEEADVDALSDVRIEFDSDS</sequence>
<dbReference type="AlphaFoldDB" id="A0A7H8MRH4"/>
<protein>
    <submittedName>
        <fullName evidence="4">Cold shock domain-containing protein</fullName>
    </submittedName>
</protein>
<dbReference type="EMBL" id="CP054926">
    <property type="protein sequence ID" value="QKW44788.1"/>
    <property type="molecule type" value="Genomic_DNA"/>
</dbReference>
<evidence type="ECO:0000313" key="5">
    <source>
        <dbReference type="Proteomes" id="UP000509345"/>
    </source>
</evidence>
<feature type="domain" description="CSD" evidence="2">
    <location>
        <begin position="1"/>
        <end position="71"/>
    </location>
</feature>
<dbReference type="Proteomes" id="UP000509345">
    <property type="component" value="Chromosome"/>
</dbReference>
<proteinExistence type="predicted"/>
<organism evidence="4 5">
    <name type="scientific">Streptomyces microflavus</name>
    <name type="common">Streptomyces lipmanii</name>
    <dbReference type="NCBI Taxonomy" id="1919"/>
    <lineage>
        <taxon>Bacteria</taxon>
        <taxon>Bacillati</taxon>
        <taxon>Actinomycetota</taxon>
        <taxon>Actinomycetes</taxon>
        <taxon>Kitasatosporales</taxon>
        <taxon>Streptomycetaceae</taxon>
        <taxon>Streptomyces</taxon>
    </lineage>
</organism>
<feature type="compositionally biased region" description="Basic and acidic residues" evidence="1">
    <location>
        <begin position="96"/>
        <end position="106"/>
    </location>
</feature>
<dbReference type="Pfam" id="PF00313">
    <property type="entry name" value="CSD"/>
    <property type="match status" value="1"/>
</dbReference>
<evidence type="ECO:0000259" key="2">
    <source>
        <dbReference type="PROSITE" id="PS51857"/>
    </source>
</evidence>
<dbReference type="Gene3D" id="2.40.50.140">
    <property type="entry name" value="Nucleic acid-binding proteins"/>
    <property type="match status" value="1"/>
</dbReference>
<gene>
    <name evidence="3" type="ORF">ABR748_01395</name>
    <name evidence="4" type="ORF">HUT09_20905</name>
</gene>
<evidence type="ECO:0000313" key="4">
    <source>
        <dbReference type="EMBL" id="QKW44788.1"/>
    </source>
</evidence>
<feature type="region of interest" description="Disordered" evidence="1">
    <location>
        <begin position="68"/>
        <end position="106"/>
    </location>
</feature>
<evidence type="ECO:0000256" key="1">
    <source>
        <dbReference type="SAM" id="MobiDB-lite"/>
    </source>
</evidence>
<reference evidence="3 6" key="2">
    <citation type="submission" date="2024-01" db="EMBL/GenBank/DDBJ databases">
        <title>Metagenomic exploration of the rhizosphere soil microbial community and their significance in facilitating the development of wild simulated ginseng.</title>
        <authorList>
            <person name="Huang J."/>
        </authorList>
    </citation>
    <scope>NUCLEOTIDE SEQUENCE [LARGE SCALE GENOMIC DNA]</scope>
    <source>
        <strain evidence="3 6">WY141</strain>
    </source>
</reference>
<dbReference type="GeneID" id="87637044"/>
<name>A0A7H8MRH4_STRMI</name>
<accession>A0A7H8MRH4</accession>